<proteinExistence type="predicted"/>
<dbReference type="AlphaFoldDB" id="A0A1I7Y3F3"/>
<accession>A0A1I7Y3F3</accession>
<evidence type="ECO:0000313" key="2">
    <source>
        <dbReference type="WBParaSite" id="L893_g12349.t1"/>
    </source>
</evidence>
<dbReference type="WBParaSite" id="L893_g12349.t1">
    <property type="protein sequence ID" value="L893_g12349.t1"/>
    <property type="gene ID" value="L893_g12349"/>
</dbReference>
<keyword evidence="1" id="KW-1185">Reference proteome</keyword>
<sequence>MCLCVLAIRGRLTRGDNLVAIVSFPESPSRSARIDGISWRRKTKMGAVLAIELLATNRFGMGILHPDDLASFSAVLFLWGSSGKTRDVYKMLQILERRQTVHIMITCLNHNDPLDLSFTDLTRERFEVMPRDRAVLGWNL</sequence>
<evidence type="ECO:0000313" key="1">
    <source>
        <dbReference type="Proteomes" id="UP000095287"/>
    </source>
</evidence>
<reference evidence="2" key="1">
    <citation type="submission" date="2016-11" db="UniProtKB">
        <authorList>
            <consortium name="WormBaseParasite"/>
        </authorList>
    </citation>
    <scope>IDENTIFICATION</scope>
</reference>
<dbReference type="Proteomes" id="UP000095287">
    <property type="component" value="Unplaced"/>
</dbReference>
<organism evidence="1 2">
    <name type="scientific">Steinernema glaseri</name>
    <dbReference type="NCBI Taxonomy" id="37863"/>
    <lineage>
        <taxon>Eukaryota</taxon>
        <taxon>Metazoa</taxon>
        <taxon>Ecdysozoa</taxon>
        <taxon>Nematoda</taxon>
        <taxon>Chromadorea</taxon>
        <taxon>Rhabditida</taxon>
        <taxon>Tylenchina</taxon>
        <taxon>Panagrolaimomorpha</taxon>
        <taxon>Strongyloidoidea</taxon>
        <taxon>Steinernematidae</taxon>
        <taxon>Steinernema</taxon>
    </lineage>
</organism>
<name>A0A1I7Y3F3_9BILA</name>
<protein>
    <submittedName>
        <fullName evidence="2">DUF4470 domain-containing protein</fullName>
    </submittedName>
</protein>